<protein>
    <submittedName>
        <fullName evidence="1">Uncharacterized protein</fullName>
    </submittedName>
</protein>
<dbReference type="Proteomes" id="UP001293593">
    <property type="component" value="Unassembled WGS sequence"/>
</dbReference>
<sequence>MLSGNLLCFNILLAEYPDGILTTLYSIAYIGKLTELEGEKLEDSLRFSTLSLLLFRFVAVF</sequence>
<dbReference type="EMBL" id="JAWXYG010000001">
    <property type="protein sequence ID" value="KAK4286248.1"/>
    <property type="molecule type" value="Genomic_DNA"/>
</dbReference>
<proteinExistence type="predicted"/>
<name>A0AAE1TI90_9FABA</name>
<gene>
    <name evidence="1" type="ORF">QN277_002830</name>
</gene>
<comment type="caution">
    <text evidence="1">The sequence shown here is derived from an EMBL/GenBank/DDBJ whole genome shotgun (WGS) entry which is preliminary data.</text>
</comment>
<reference evidence="1" key="1">
    <citation type="submission" date="2023-10" db="EMBL/GenBank/DDBJ databases">
        <title>Chromosome-level genome of the transformable northern wattle, Acacia crassicarpa.</title>
        <authorList>
            <person name="Massaro I."/>
            <person name="Sinha N.R."/>
            <person name="Poethig S."/>
            <person name="Leichty A.R."/>
        </authorList>
    </citation>
    <scope>NUCLEOTIDE SEQUENCE</scope>
    <source>
        <strain evidence="1">Acra3RX</strain>
        <tissue evidence="1">Leaf</tissue>
    </source>
</reference>
<evidence type="ECO:0000313" key="2">
    <source>
        <dbReference type="Proteomes" id="UP001293593"/>
    </source>
</evidence>
<organism evidence="1 2">
    <name type="scientific">Acacia crassicarpa</name>
    <name type="common">northern wattle</name>
    <dbReference type="NCBI Taxonomy" id="499986"/>
    <lineage>
        <taxon>Eukaryota</taxon>
        <taxon>Viridiplantae</taxon>
        <taxon>Streptophyta</taxon>
        <taxon>Embryophyta</taxon>
        <taxon>Tracheophyta</taxon>
        <taxon>Spermatophyta</taxon>
        <taxon>Magnoliopsida</taxon>
        <taxon>eudicotyledons</taxon>
        <taxon>Gunneridae</taxon>
        <taxon>Pentapetalae</taxon>
        <taxon>rosids</taxon>
        <taxon>fabids</taxon>
        <taxon>Fabales</taxon>
        <taxon>Fabaceae</taxon>
        <taxon>Caesalpinioideae</taxon>
        <taxon>mimosoid clade</taxon>
        <taxon>Acacieae</taxon>
        <taxon>Acacia</taxon>
    </lineage>
</organism>
<evidence type="ECO:0000313" key="1">
    <source>
        <dbReference type="EMBL" id="KAK4286248.1"/>
    </source>
</evidence>
<keyword evidence="2" id="KW-1185">Reference proteome</keyword>
<accession>A0AAE1TI90</accession>
<dbReference type="AlphaFoldDB" id="A0AAE1TI90"/>